<gene>
    <name evidence="2" type="ORF">F6X53_04245</name>
</gene>
<keyword evidence="3" id="KW-1185">Reference proteome</keyword>
<dbReference type="InterPro" id="IPR046914">
    <property type="entry name" value="ABC-3C_CTD6"/>
</dbReference>
<dbReference type="Gene3D" id="3.40.1350.10">
    <property type="match status" value="1"/>
</dbReference>
<organism evidence="2 3">
    <name type="scientific">Methylobacterium soli</name>
    <dbReference type="NCBI Taxonomy" id="553447"/>
    <lineage>
        <taxon>Bacteria</taxon>
        <taxon>Pseudomonadati</taxon>
        <taxon>Pseudomonadota</taxon>
        <taxon>Alphaproteobacteria</taxon>
        <taxon>Hyphomicrobiales</taxon>
        <taxon>Methylobacteriaceae</taxon>
        <taxon>Methylobacterium</taxon>
    </lineage>
</organism>
<dbReference type="GO" id="GO:0003676">
    <property type="term" value="F:nucleic acid binding"/>
    <property type="evidence" value="ECO:0007669"/>
    <property type="project" value="InterPro"/>
</dbReference>
<reference evidence="2 3" key="1">
    <citation type="submission" date="2019-09" db="EMBL/GenBank/DDBJ databases">
        <title>YIM 48816 draft genome.</title>
        <authorList>
            <person name="Jiang L."/>
        </authorList>
    </citation>
    <scope>NUCLEOTIDE SEQUENCE [LARGE SCALE GENOMIC DNA]</scope>
    <source>
        <strain evidence="2 3">YIM 48816</strain>
    </source>
</reference>
<dbReference type="OrthoDB" id="3242664at2"/>
<dbReference type="Pfam" id="PF20282">
    <property type="entry name" value="CTD6"/>
    <property type="match status" value="1"/>
</dbReference>
<dbReference type="Proteomes" id="UP000474159">
    <property type="component" value="Unassembled WGS sequence"/>
</dbReference>
<dbReference type="EMBL" id="VZZK01000003">
    <property type="protein sequence ID" value="KAB1080903.1"/>
    <property type="molecule type" value="Genomic_DNA"/>
</dbReference>
<comment type="caution">
    <text evidence="2">The sequence shown here is derived from an EMBL/GenBank/DDBJ whole genome shotgun (WGS) entry which is preliminary data.</text>
</comment>
<proteinExistence type="predicted"/>
<accession>A0A6L3T2V5</accession>
<sequence>MLNQYIRHVYAMTADQLELFVDAWMSRKKDSYAETEVWAGTGDKGRDVVGYLTNQRLDGPWHLFQCKQYRSALKLPDAIKELGKVFHHAAEDSYGLPEAYHFVAPRGVARPVQELVASPVRLRAAMLDRWDEFCAHRIVENAAIPLSPQIRSLIEGFDFSRVHTLDVHRMLKDEHIVPVLVHWFGHDPGAAPPGSVPAEVEDEELAYLRQLFDAYGEKAGETFADMAAVMAHGAHTEHLRRQRTRFYDAASFKRFYRDNTPEDYLGTFEDEIYYGVVDVHEGEHTYTLTRVDEVMAQAARIRPSGVLARYARVQVCQGICHHFANDGRLAWKR</sequence>
<feature type="domain" description="ABC-three component systems C-terminal" evidence="1">
    <location>
        <begin position="204"/>
        <end position="331"/>
    </location>
</feature>
<name>A0A6L3T2V5_9HYPH</name>
<protein>
    <recommendedName>
        <fullName evidence="1">ABC-three component systems C-terminal domain-containing protein</fullName>
    </recommendedName>
</protein>
<evidence type="ECO:0000313" key="3">
    <source>
        <dbReference type="Proteomes" id="UP000474159"/>
    </source>
</evidence>
<dbReference type="RefSeq" id="WP_150997546.1">
    <property type="nucleotide sequence ID" value="NZ_BPQY01000359.1"/>
</dbReference>
<evidence type="ECO:0000259" key="1">
    <source>
        <dbReference type="Pfam" id="PF20282"/>
    </source>
</evidence>
<dbReference type="AlphaFoldDB" id="A0A6L3T2V5"/>
<dbReference type="InterPro" id="IPR011856">
    <property type="entry name" value="tRNA_endonuc-like_dom_sf"/>
</dbReference>
<evidence type="ECO:0000313" key="2">
    <source>
        <dbReference type="EMBL" id="KAB1080903.1"/>
    </source>
</evidence>